<proteinExistence type="predicted"/>
<feature type="transmembrane region" description="Helical" evidence="5">
    <location>
        <begin position="304"/>
        <end position="322"/>
    </location>
</feature>
<feature type="transmembrane region" description="Helical" evidence="5">
    <location>
        <begin position="157"/>
        <end position="175"/>
    </location>
</feature>
<evidence type="ECO:0000256" key="1">
    <source>
        <dbReference type="ARBA" id="ARBA00004141"/>
    </source>
</evidence>
<dbReference type="PANTHER" id="PTHR10283">
    <property type="entry name" value="SOLUTE CARRIER FAMILY 13 MEMBER"/>
    <property type="match status" value="1"/>
</dbReference>
<evidence type="ECO:0000256" key="4">
    <source>
        <dbReference type="ARBA" id="ARBA00023136"/>
    </source>
</evidence>
<protein>
    <submittedName>
        <fullName evidence="6">Anion permease</fullName>
    </submittedName>
</protein>
<feature type="transmembrane region" description="Helical" evidence="5">
    <location>
        <begin position="462"/>
        <end position="482"/>
    </location>
</feature>
<gene>
    <name evidence="6" type="ORF">MUG09_11325</name>
</gene>
<reference evidence="7" key="1">
    <citation type="journal article" date="2024" name="J Bioinform Genom">
        <title>Complete genome sequence of the type strain bacterium Sphaerochaeta associata GLS2t (VKM B-2742)t.</title>
        <authorList>
            <person name="Troshina O.Y."/>
            <person name="Tepeeva A.N."/>
            <person name="Arzamasceva V.O."/>
            <person name="Whitman W.B."/>
            <person name="Varghese N."/>
            <person name="Shapiro N."/>
            <person name="Woyke T."/>
            <person name="Kripides N.C."/>
            <person name="Vasilenko O.V."/>
        </authorList>
    </citation>
    <scope>NUCLEOTIDE SEQUENCE [LARGE SCALE GENOMIC DNA]</scope>
    <source>
        <strain evidence="7">GLS2T</strain>
    </source>
</reference>
<accession>A0ABY4D7T0</accession>
<comment type="subcellular location">
    <subcellularLocation>
        <location evidence="1">Membrane</location>
        <topology evidence="1">Multi-pass membrane protein</topology>
    </subcellularLocation>
</comment>
<feature type="transmembrane region" description="Helical" evidence="5">
    <location>
        <begin position="415"/>
        <end position="442"/>
    </location>
</feature>
<feature type="transmembrane region" description="Helical" evidence="5">
    <location>
        <begin position="334"/>
        <end position="354"/>
    </location>
</feature>
<dbReference type="InterPro" id="IPR001898">
    <property type="entry name" value="SLC13A/DASS"/>
</dbReference>
<evidence type="ECO:0000256" key="3">
    <source>
        <dbReference type="ARBA" id="ARBA00022989"/>
    </source>
</evidence>
<dbReference type="EMBL" id="CP094929">
    <property type="protein sequence ID" value="UOM50144.1"/>
    <property type="molecule type" value="Genomic_DNA"/>
</dbReference>
<keyword evidence="2 5" id="KW-0812">Transmembrane</keyword>
<name>A0ABY4D7T0_9SPIR</name>
<feature type="transmembrane region" description="Helical" evidence="5">
    <location>
        <begin position="48"/>
        <end position="64"/>
    </location>
</feature>
<evidence type="ECO:0000313" key="7">
    <source>
        <dbReference type="Proteomes" id="UP000829708"/>
    </source>
</evidence>
<sequence>MGTMANRVKSVNENRVESLSKGQLFGAIFGVVAGVIIFLLPLGLDKKANAVLALSAWLLIWLIFRPIDSGYTGLIFILFLTLLKFPPASIFTWFTISPGWFQISAFVIASTMVRSGLAKRFAYTLMYKLGANTVPRFLFISVVVVFLMILLVPSPTALIAITFPLAIFVAEAWNLPKRSEQKKGVPPLALVAFFLLILCGQAGTWVKTGFSLNLLTMALSRVDIEWLDWFVLAAPLVWAFGFLAVFLVLKVFKPSKNVTAPKEILKTKFDELGPLTNKEKGVLAVMLVVLILWITESSHGVSTGWVALGAMCVFALPKFGIFKNFDEAISSINWSVMFFITALSAMSTVLNSSGASVVIKNALNVIQPDTVTGYYVLSSLLGTFATSIFGINMMQGVFIPVFVEWSQVLGMSASHGLLAVWLPSVLGGSLIPVLLPSVLFAWTFKYKGERLFTFGDGFKITLVAYAAFYVVAIVSQMTYWNLF</sequence>
<keyword evidence="4 5" id="KW-0472">Membrane</keyword>
<evidence type="ECO:0000313" key="6">
    <source>
        <dbReference type="EMBL" id="UOM50144.1"/>
    </source>
</evidence>
<dbReference type="RefSeq" id="WP_244771536.1">
    <property type="nucleotide sequence ID" value="NZ_CP094929.1"/>
</dbReference>
<dbReference type="PANTHER" id="PTHR10283:SF82">
    <property type="entry name" value="SOLUTE CARRIER FAMILY 13 MEMBER 2"/>
    <property type="match status" value="1"/>
</dbReference>
<feature type="transmembrane region" description="Helical" evidence="5">
    <location>
        <begin position="129"/>
        <end position="151"/>
    </location>
</feature>
<feature type="transmembrane region" description="Helical" evidence="5">
    <location>
        <begin position="71"/>
        <end position="94"/>
    </location>
</feature>
<evidence type="ECO:0000256" key="2">
    <source>
        <dbReference type="ARBA" id="ARBA00022692"/>
    </source>
</evidence>
<feature type="transmembrane region" description="Helical" evidence="5">
    <location>
        <begin position="24"/>
        <end position="42"/>
    </location>
</feature>
<organism evidence="6 7">
    <name type="scientific">Sphaerochaeta associata</name>
    <dbReference type="NCBI Taxonomy" id="1129264"/>
    <lineage>
        <taxon>Bacteria</taxon>
        <taxon>Pseudomonadati</taxon>
        <taxon>Spirochaetota</taxon>
        <taxon>Spirochaetia</taxon>
        <taxon>Spirochaetales</taxon>
        <taxon>Sphaerochaetaceae</taxon>
        <taxon>Sphaerochaeta</taxon>
    </lineage>
</organism>
<feature type="transmembrane region" description="Helical" evidence="5">
    <location>
        <begin position="374"/>
        <end position="403"/>
    </location>
</feature>
<dbReference type="Proteomes" id="UP000829708">
    <property type="component" value="Chromosome"/>
</dbReference>
<feature type="transmembrane region" description="Helical" evidence="5">
    <location>
        <begin position="187"/>
        <end position="206"/>
    </location>
</feature>
<keyword evidence="7" id="KW-1185">Reference proteome</keyword>
<dbReference type="Pfam" id="PF00939">
    <property type="entry name" value="Na_sulph_symp"/>
    <property type="match status" value="1"/>
</dbReference>
<feature type="transmembrane region" description="Helical" evidence="5">
    <location>
        <begin position="226"/>
        <end position="249"/>
    </location>
</feature>
<evidence type="ECO:0000256" key="5">
    <source>
        <dbReference type="SAM" id="Phobius"/>
    </source>
</evidence>
<keyword evidence="3 5" id="KW-1133">Transmembrane helix</keyword>
<feature type="transmembrane region" description="Helical" evidence="5">
    <location>
        <begin position="100"/>
        <end position="117"/>
    </location>
</feature>